<name>A0A4Z2G5K9_9TELE</name>
<dbReference type="Proteomes" id="UP000314294">
    <property type="component" value="Unassembled WGS sequence"/>
</dbReference>
<reference evidence="1 2" key="1">
    <citation type="submission" date="2019-03" db="EMBL/GenBank/DDBJ databases">
        <title>First draft genome of Liparis tanakae, snailfish: a comprehensive survey of snailfish specific genes.</title>
        <authorList>
            <person name="Kim W."/>
            <person name="Song I."/>
            <person name="Jeong J.-H."/>
            <person name="Kim D."/>
            <person name="Kim S."/>
            <person name="Ryu S."/>
            <person name="Song J.Y."/>
            <person name="Lee S.K."/>
        </authorList>
    </citation>
    <scope>NUCLEOTIDE SEQUENCE [LARGE SCALE GENOMIC DNA]</scope>
    <source>
        <tissue evidence="1">Muscle</tissue>
    </source>
</reference>
<gene>
    <name evidence="1" type="ORF">EYF80_040924</name>
</gene>
<accession>A0A4Z2G5K9</accession>
<evidence type="ECO:0000313" key="2">
    <source>
        <dbReference type="Proteomes" id="UP000314294"/>
    </source>
</evidence>
<sequence>MLFFASSDVVGGEEEERRDTAALLTNDYENKTLPSPVDFTLKAHTGSCAPCAVRLDFVSHNAAGGCSGALTATAARLLYERDPRVGAVTRCSAFLRLLALFSSHFTAT</sequence>
<comment type="caution">
    <text evidence="1">The sequence shown here is derived from an EMBL/GenBank/DDBJ whole genome shotgun (WGS) entry which is preliminary data.</text>
</comment>
<protein>
    <submittedName>
        <fullName evidence="1">Uncharacterized protein</fullName>
    </submittedName>
</protein>
<dbReference type="AlphaFoldDB" id="A0A4Z2G5K9"/>
<organism evidence="1 2">
    <name type="scientific">Liparis tanakae</name>
    <name type="common">Tanaka's snailfish</name>
    <dbReference type="NCBI Taxonomy" id="230148"/>
    <lineage>
        <taxon>Eukaryota</taxon>
        <taxon>Metazoa</taxon>
        <taxon>Chordata</taxon>
        <taxon>Craniata</taxon>
        <taxon>Vertebrata</taxon>
        <taxon>Euteleostomi</taxon>
        <taxon>Actinopterygii</taxon>
        <taxon>Neopterygii</taxon>
        <taxon>Teleostei</taxon>
        <taxon>Neoteleostei</taxon>
        <taxon>Acanthomorphata</taxon>
        <taxon>Eupercaria</taxon>
        <taxon>Perciformes</taxon>
        <taxon>Cottioidei</taxon>
        <taxon>Cottales</taxon>
        <taxon>Liparidae</taxon>
        <taxon>Liparis</taxon>
    </lineage>
</organism>
<dbReference type="EMBL" id="SRLO01000679">
    <property type="protein sequence ID" value="TNN48848.1"/>
    <property type="molecule type" value="Genomic_DNA"/>
</dbReference>
<evidence type="ECO:0000313" key="1">
    <source>
        <dbReference type="EMBL" id="TNN48848.1"/>
    </source>
</evidence>
<proteinExistence type="predicted"/>
<keyword evidence="2" id="KW-1185">Reference proteome</keyword>